<dbReference type="InterPro" id="IPR036390">
    <property type="entry name" value="WH_DNA-bd_sf"/>
</dbReference>
<keyword evidence="3" id="KW-0804">Transcription</keyword>
<evidence type="ECO:0000256" key="1">
    <source>
        <dbReference type="ARBA" id="ARBA00023015"/>
    </source>
</evidence>
<dbReference type="Gene3D" id="1.20.120.530">
    <property type="entry name" value="GntR ligand-binding domain-like"/>
    <property type="match status" value="1"/>
</dbReference>
<organism evidence="5 6">
    <name type="scientific">Histidinibacterium aquaticum</name>
    <dbReference type="NCBI Taxonomy" id="2613962"/>
    <lineage>
        <taxon>Bacteria</taxon>
        <taxon>Pseudomonadati</taxon>
        <taxon>Pseudomonadota</taxon>
        <taxon>Alphaproteobacteria</taxon>
        <taxon>Rhodobacterales</taxon>
        <taxon>Paracoccaceae</taxon>
        <taxon>Histidinibacterium</taxon>
    </lineage>
</organism>
<dbReference type="Proteomes" id="UP000326554">
    <property type="component" value="Unassembled WGS sequence"/>
</dbReference>
<dbReference type="PROSITE" id="PS50949">
    <property type="entry name" value="HTH_GNTR"/>
    <property type="match status" value="1"/>
</dbReference>
<dbReference type="CDD" id="cd07377">
    <property type="entry name" value="WHTH_GntR"/>
    <property type="match status" value="1"/>
</dbReference>
<dbReference type="SMART" id="SM00895">
    <property type="entry name" value="FCD"/>
    <property type="match status" value="1"/>
</dbReference>
<evidence type="ECO:0000256" key="3">
    <source>
        <dbReference type="ARBA" id="ARBA00023163"/>
    </source>
</evidence>
<keyword evidence="2" id="KW-0238">DNA-binding</keyword>
<dbReference type="SMART" id="SM00345">
    <property type="entry name" value="HTH_GNTR"/>
    <property type="match status" value="1"/>
</dbReference>
<dbReference type="Pfam" id="PF00392">
    <property type="entry name" value="GntR"/>
    <property type="match status" value="1"/>
</dbReference>
<accession>A0A5J5GIY2</accession>
<dbReference type="PANTHER" id="PTHR43537">
    <property type="entry name" value="TRANSCRIPTIONAL REGULATOR, GNTR FAMILY"/>
    <property type="match status" value="1"/>
</dbReference>
<comment type="caution">
    <text evidence="5">The sequence shown here is derived from an EMBL/GenBank/DDBJ whole genome shotgun (WGS) entry which is preliminary data.</text>
</comment>
<dbReference type="Gene3D" id="1.10.10.10">
    <property type="entry name" value="Winged helix-like DNA-binding domain superfamily/Winged helix DNA-binding domain"/>
    <property type="match status" value="1"/>
</dbReference>
<keyword evidence="1" id="KW-0805">Transcription regulation</keyword>
<sequence length="236" mass="26265">MVSRMILSEQIKEELLDNILSGKYEPGDRLVESQIARELGVSQSPVREALRDLMAMKFVEVLPYKGARVRRVERREIVEIYPVRAALEELAGQLAVANISGRIDELSAVVGKMEAAAKAEDPREMAAHDVEFHRIIMDATGNGVLIETWNSLMIEARTFVTAKNLLASTMEFQSIPAAHRPIIEALQSGDATRCGKVMREHVEAFEAVMKEVYGNDATNHRSFDASSQRDETIPGN</sequence>
<dbReference type="InterPro" id="IPR000524">
    <property type="entry name" value="Tscrpt_reg_HTH_GntR"/>
</dbReference>
<dbReference type="InterPro" id="IPR036388">
    <property type="entry name" value="WH-like_DNA-bd_sf"/>
</dbReference>
<evidence type="ECO:0000256" key="2">
    <source>
        <dbReference type="ARBA" id="ARBA00023125"/>
    </source>
</evidence>
<name>A0A5J5GIY2_9RHOB</name>
<reference evidence="5 6" key="1">
    <citation type="submission" date="2019-09" db="EMBL/GenBank/DDBJ databases">
        <authorList>
            <person name="Park J.-S."/>
            <person name="Choi H.-J."/>
        </authorList>
    </citation>
    <scope>NUCLEOTIDE SEQUENCE [LARGE SCALE GENOMIC DNA]</scope>
    <source>
        <strain evidence="5 6">176SS1-4</strain>
    </source>
</reference>
<dbReference type="InterPro" id="IPR011711">
    <property type="entry name" value="GntR_C"/>
</dbReference>
<dbReference type="GO" id="GO:0003677">
    <property type="term" value="F:DNA binding"/>
    <property type="evidence" value="ECO:0007669"/>
    <property type="project" value="UniProtKB-KW"/>
</dbReference>
<dbReference type="GO" id="GO:0003700">
    <property type="term" value="F:DNA-binding transcription factor activity"/>
    <property type="evidence" value="ECO:0007669"/>
    <property type="project" value="InterPro"/>
</dbReference>
<dbReference type="PANTHER" id="PTHR43537:SF24">
    <property type="entry name" value="GLUCONATE OPERON TRANSCRIPTIONAL REPRESSOR"/>
    <property type="match status" value="1"/>
</dbReference>
<proteinExistence type="predicted"/>
<protein>
    <submittedName>
        <fullName evidence="5">GntR family transcriptional regulator</fullName>
    </submittedName>
</protein>
<evidence type="ECO:0000313" key="5">
    <source>
        <dbReference type="EMBL" id="KAA9008115.1"/>
    </source>
</evidence>
<evidence type="ECO:0000313" key="6">
    <source>
        <dbReference type="Proteomes" id="UP000326554"/>
    </source>
</evidence>
<dbReference type="SUPFAM" id="SSF46785">
    <property type="entry name" value="Winged helix' DNA-binding domain"/>
    <property type="match status" value="1"/>
</dbReference>
<keyword evidence="6" id="KW-1185">Reference proteome</keyword>
<dbReference type="InterPro" id="IPR008920">
    <property type="entry name" value="TF_FadR/GntR_C"/>
</dbReference>
<dbReference type="Pfam" id="PF07729">
    <property type="entry name" value="FCD"/>
    <property type="match status" value="1"/>
</dbReference>
<dbReference type="EMBL" id="VYQE01000003">
    <property type="protein sequence ID" value="KAA9008115.1"/>
    <property type="molecule type" value="Genomic_DNA"/>
</dbReference>
<dbReference type="AlphaFoldDB" id="A0A5J5GIY2"/>
<dbReference type="SUPFAM" id="SSF48008">
    <property type="entry name" value="GntR ligand-binding domain-like"/>
    <property type="match status" value="1"/>
</dbReference>
<evidence type="ECO:0000259" key="4">
    <source>
        <dbReference type="PROSITE" id="PS50949"/>
    </source>
</evidence>
<feature type="domain" description="HTH gntR-type" evidence="4">
    <location>
        <begin position="5"/>
        <end position="72"/>
    </location>
</feature>
<gene>
    <name evidence="5" type="ORF">F3S47_11455</name>
</gene>